<evidence type="ECO:0000313" key="10">
    <source>
        <dbReference type="EMBL" id="CDS88390.1"/>
    </source>
</evidence>
<dbReference type="InterPro" id="IPR011010">
    <property type="entry name" value="DNA_brk_join_enz"/>
</dbReference>
<dbReference type="Pfam" id="PF00589">
    <property type="entry name" value="Phage_integrase"/>
    <property type="match status" value="1"/>
</dbReference>
<feature type="domain" description="Core-binding (CB)" evidence="8">
    <location>
        <begin position="62"/>
        <end position="146"/>
    </location>
</feature>
<dbReference type="PROSITE" id="PS51898">
    <property type="entry name" value="TYR_RECOMBINASE"/>
    <property type="match status" value="1"/>
</dbReference>
<feature type="domain" description="Tyr recombinase" evidence="7">
    <location>
        <begin position="168"/>
        <end position="364"/>
    </location>
</feature>
<keyword evidence="5" id="KW-0233">DNA recombination</keyword>
<sequence>MNIKSAFIRKRGEKFYVYVEYIEETTGKIKQKSYGSYEKKKDAEKHLIEIKSTINNNKFVAPKDMTFVERCYKYIDMNKNNWSPYTVTNTKSWVKNYIEPFFKNLKLTEVNPSSVQAFVNYNFNNSTFTSAKVRYSFLSSVIREAYRLREIQENSCDFIKLPSKEKYSTNEIYNREEVLLLIEKLLGNNIEIPILLMLLLGLRMGEATGLRWSDVDLDNNLINVNQILVYSNGKISFKEPKTPKSKRALSAPKELIEKLKIEKLRQSKLKLQGILENKNNLVCLNTNLNPFLPSSLRKTFHNFTKKNNLKKIRIHDLRHTSATLLLLGGTNMKVVSERLGHTDIKITMNRYSHVLKEMDKEASDNLSELLFK</sequence>
<evidence type="ECO:0000256" key="2">
    <source>
        <dbReference type="ARBA" id="ARBA00008857"/>
    </source>
</evidence>
<dbReference type="Pfam" id="PF14659">
    <property type="entry name" value="Phage_int_SAM_3"/>
    <property type="match status" value="1"/>
</dbReference>
<gene>
    <name evidence="9" type="ORF">BN1096_520181</name>
    <name evidence="10" type="ORF">BN1097_680005</name>
</gene>
<evidence type="ECO:0000256" key="5">
    <source>
        <dbReference type="ARBA" id="ARBA00023172"/>
    </source>
</evidence>
<name>A0A069AAR8_CLODI</name>
<evidence type="ECO:0000259" key="7">
    <source>
        <dbReference type="PROSITE" id="PS51898"/>
    </source>
</evidence>
<evidence type="ECO:0000256" key="3">
    <source>
        <dbReference type="ARBA" id="ARBA00022908"/>
    </source>
</evidence>
<dbReference type="InterPro" id="IPR050090">
    <property type="entry name" value="Tyrosine_recombinase_XerCD"/>
</dbReference>
<dbReference type="InterPro" id="IPR028259">
    <property type="entry name" value="AP2-like_int_N"/>
</dbReference>
<dbReference type="GO" id="GO:0015074">
    <property type="term" value="P:DNA integration"/>
    <property type="evidence" value="ECO:0007669"/>
    <property type="project" value="UniProtKB-KW"/>
</dbReference>
<reference evidence="9" key="1">
    <citation type="submission" date="2014-07" db="EMBL/GenBank/DDBJ databases">
        <authorList>
            <person name="Monot Marc"/>
        </authorList>
    </citation>
    <scope>NUCLEOTIDE SEQUENCE</scope>
    <source>
        <strain evidence="10">7032994</strain>
    </source>
</reference>
<dbReference type="CDD" id="cd01189">
    <property type="entry name" value="INT_ICEBs1_C_like"/>
    <property type="match status" value="1"/>
</dbReference>
<comment type="similarity">
    <text evidence="2">Belongs to the 'phage' integrase family.</text>
</comment>
<comment type="function">
    <text evidence="1">Site-specific tyrosine recombinase, which acts by catalyzing the cutting and rejoining of the recombining DNA molecules.</text>
</comment>
<dbReference type="Pfam" id="PF14657">
    <property type="entry name" value="Arm-DNA-bind_4"/>
    <property type="match status" value="1"/>
</dbReference>
<dbReference type="InterPro" id="IPR004107">
    <property type="entry name" value="Integrase_SAM-like_N"/>
</dbReference>
<dbReference type="Gene3D" id="1.10.150.130">
    <property type="match status" value="1"/>
</dbReference>
<evidence type="ECO:0000313" key="9">
    <source>
        <dbReference type="EMBL" id="CDS85246.1"/>
    </source>
</evidence>
<evidence type="ECO:0000256" key="4">
    <source>
        <dbReference type="ARBA" id="ARBA00023125"/>
    </source>
</evidence>
<dbReference type="Gene3D" id="1.10.443.10">
    <property type="entry name" value="Intergrase catalytic core"/>
    <property type="match status" value="1"/>
</dbReference>
<keyword evidence="3" id="KW-0229">DNA integration</keyword>
<evidence type="ECO:0000256" key="6">
    <source>
        <dbReference type="PROSITE-ProRule" id="PRU01248"/>
    </source>
</evidence>
<evidence type="ECO:0000259" key="8">
    <source>
        <dbReference type="PROSITE" id="PS51900"/>
    </source>
</evidence>
<proteinExistence type="inferred from homology"/>
<dbReference type="PANTHER" id="PTHR30349:SF64">
    <property type="entry name" value="PROPHAGE INTEGRASE INTD-RELATED"/>
    <property type="match status" value="1"/>
</dbReference>
<dbReference type="PROSITE" id="PS51900">
    <property type="entry name" value="CB"/>
    <property type="match status" value="1"/>
</dbReference>
<dbReference type="RefSeq" id="WP_021366970.1">
    <property type="nucleotide sequence ID" value="NZ_BBYB01000182.1"/>
</dbReference>
<accession>A0A069AAR8</accession>
<dbReference type="GO" id="GO:0003677">
    <property type="term" value="F:DNA binding"/>
    <property type="evidence" value="ECO:0007669"/>
    <property type="project" value="UniProtKB-UniRule"/>
</dbReference>
<protein>
    <submittedName>
        <fullName evidence="9">Integrase</fullName>
    </submittedName>
</protein>
<dbReference type="PANTHER" id="PTHR30349">
    <property type="entry name" value="PHAGE INTEGRASE-RELATED"/>
    <property type="match status" value="1"/>
</dbReference>
<evidence type="ECO:0000256" key="1">
    <source>
        <dbReference type="ARBA" id="ARBA00003283"/>
    </source>
</evidence>
<dbReference type="InterPro" id="IPR010998">
    <property type="entry name" value="Integrase_recombinase_N"/>
</dbReference>
<keyword evidence="4 6" id="KW-0238">DNA-binding</keyword>
<organism evidence="9">
    <name type="scientific">Clostridioides difficile</name>
    <name type="common">Peptoclostridium difficile</name>
    <dbReference type="NCBI Taxonomy" id="1496"/>
    <lineage>
        <taxon>Bacteria</taxon>
        <taxon>Bacillati</taxon>
        <taxon>Bacillota</taxon>
        <taxon>Clostridia</taxon>
        <taxon>Peptostreptococcales</taxon>
        <taxon>Peptostreptococcaceae</taxon>
        <taxon>Clostridioides</taxon>
    </lineage>
</organism>
<dbReference type="EMBL" id="LK932407">
    <property type="protein sequence ID" value="CDS88390.1"/>
    <property type="molecule type" value="Genomic_DNA"/>
</dbReference>
<dbReference type="InterPro" id="IPR002104">
    <property type="entry name" value="Integrase_catalytic"/>
</dbReference>
<dbReference type="InterPro" id="IPR044068">
    <property type="entry name" value="CB"/>
</dbReference>
<dbReference type="InterPro" id="IPR013762">
    <property type="entry name" value="Integrase-like_cat_sf"/>
</dbReference>
<dbReference type="EMBL" id="LK932505">
    <property type="protein sequence ID" value="CDS85246.1"/>
    <property type="molecule type" value="Genomic_DNA"/>
</dbReference>
<dbReference type="AlphaFoldDB" id="A0A069AAR8"/>
<dbReference type="GO" id="GO:0006310">
    <property type="term" value="P:DNA recombination"/>
    <property type="evidence" value="ECO:0007669"/>
    <property type="project" value="UniProtKB-KW"/>
</dbReference>
<dbReference type="SUPFAM" id="SSF56349">
    <property type="entry name" value="DNA breaking-rejoining enzymes"/>
    <property type="match status" value="1"/>
</dbReference>